<comment type="function">
    <text evidence="9">Required for the maintenance of the structure of the mitochondrial inner membrane. Involved in mitochondrial morphology. Causes growth arrest when highly overexpressed.</text>
</comment>
<evidence type="ECO:0000256" key="11">
    <source>
        <dbReference type="SAM" id="Coils"/>
    </source>
</evidence>
<dbReference type="GO" id="GO:0005743">
    <property type="term" value="C:mitochondrial inner membrane"/>
    <property type="evidence" value="ECO:0007669"/>
    <property type="project" value="UniProtKB-SubCell"/>
</dbReference>
<dbReference type="Proteomes" id="UP000245946">
    <property type="component" value="Unassembled WGS sequence"/>
</dbReference>
<dbReference type="PANTHER" id="PTHR31961:SF3">
    <property type="entry name" value="SENSITIVE TO HIGH EXPRESSION PROTEIN 9, MITOCHONDRIAL"/>
    <property type="match status" value="1"/>
</dbReference>
<dbReference type="AlphaFoldDB" id="A0A316ZIZ3"/>
<dbReference type="Pfam" id="PF05546">
    <property type="entry name" value="She9_MDM33"/>
    <property type="match status" value="1"/>
</dbReference>
<feature type="region of interest" description="Disordered" evidence="12">
    <location>
        <begin position="28"/>
        <end position="109"/>
    </location>
</feature>
<feature type="coiled-coil region" evidence="11">
    <location>
        <begin position="152"/>
        <end position="179"/>
    </location>
</feature>
<feature type="compositionally biased region" description="Basic and acidic residues" evidence="12">
    <location>
        <begin position="50"/>
        <end position="61"/>
    </location>
</feature>
<evidence type="ECO:0000256" key="10">
    <source>
        <dbReference type="RuleBase" id="RU364128"/>
    </source>
</evidence>
<organism evidence="13 14">
    <name type="scientific">Tilletiopsis washingtonensis</name>
    <dbReference type="NCBI Taxonomy" id="58919"/>
    <lineage>
        <taxon>Eukaryota</taxon>
        <taxon>Fungi</taxon>
        <taxon>Dikarya</taxon>
        <taxon>Basidiomycota</taxon>
        <taxon>Ustilaginomycotina</taxon>
        <taxon>Exobasidiomycetes</taxon>
        <taxon>Entylomatales</taxon>
        <taxon>Entylomatales incertae sedis</taxon>
        <taxon>Tilletiopsis</taxon>
    </lineage>
</organism>
<evidence type="ECO:0000256" key="4">
    <source>
        <dbReference type="ARBA" id="ARBA00022946"/>
    </source>
</evidence>
<feature type="transmembrane region" description="Helical" evidence="10">
    <location>
        <begin position="394"/>
        <end position="416"/>
    </location>
</feature>
<evidence type="ECO:0000256" key="7">
    <source>
        <dbReference type="ARBA" id="ARBA00023128"/>
    </source>
</evidence>
<evidence type="ECO:0000256" key="9">
    <source>
        <dbReference type="ARBA" id="ARBA00024807"/>
    </source>
</evidence>
<feature type="transmembrane region" description="Helical" evidence="10">
    <location>
        <begin position="271"/>
        <end position="291"/>
    </location>
</feature>
<keyword evidence="6 11" id="KW-0175">Coiled coil</keyword>
<gene>
    <name evidence="13" type="ORF">FA09DRAFT_327646</name>
</gene>
<name>A0A316ZIZ3_9BASI</name>
<reference evidence="13 14" key="1">
    <citation type="journal article" date="2018" name="Mol. Biol. Evol.">
        <title>Broad Genomic Sampling Reveals a Smut Pathogenic Ancestry of the Fungal Clade Ustilaginomycotina.</title>
        <authorList>
            <person name="Kijpornyongpan T."/>
            <person name="Mondo S.J."/>
            <person name="Barry K."/>
            <person name="Sandor L."/>
            <person name="Lee J."/>
            <person name="Lipzen A."/>
            <person name="Pangilinan J."/>
            <person name="LaButti K."/>
            <person name="Hainaut M."/>
            <person name="Henrissat B."/>
            <person name="Grigoriev I.V."/>
            <person name="Spatafora J.W."/>
            <person name="Aime M.C."/>
        </authorList>
    </citation>
    <scope>NUCLEOTIDE SEQUENCE [LARGE SCALE GENOMIC DNA]</scope>
    <source>
        <strain evidence="13 14">MCA 4186</strain>
    </source>
</reference>
<dbReference type="GeneID" id="37269016"/>
<feature type="compositionally biased region" description="Low complexity" evidence="12">
    <location>
        <begin position="78"/>
        <end position="103"/>
    </location>
</feature>
<keyword evidence="2 10" id="KW-0812">Transmembrane</keyword>
<keyword evidence="5 10" id="KW-1133">Transmembrane helix</keyword>
<keyword evidence="8 10" id="KW-0472">Membrane</keyword>
<evidence type="ECO:0000256" key="8">
    <source>
        <dbReference type="ARBA" id="ARBA00023136"/>
    </source>
</evidence>
<keyword evidence="3 10" id="KW-0999">Mitochondrion inner membrane</keyword>
<proteinExistence type="inferred from homology"/>
<protein>
    <recommendedName>
        <fullName evidence="10">Sensitive to high expression protein 9, mitochondrial</fullName>
    </recommendedName>
</protein>
<dbReference type="EMBL" id="KZ819284">
    <property type="protein sequence ID" value="PWO00933.1"/>
    <property type="molecule type" value="Genomic_DNA"/>
</dbReference>
<comment type="subunit">
    <text evidence="10">Homooligomer.</text>
</comment>
<evidence type="ECO:0000256" key="2">
    <source>
        <dbReference type="ARBA" id="ARBA00022692"/>
    </source>
</evidence>
<dbReference type="InterPro" id="IPR008839">
    <property type="entry name" value="MDM33_fungi"/>
</dbReference>
<evidence type="ECO:0000313" key="13">
    <source>
        <dbReference type="EMBL" id="PWO00933.1"/>
    </source>
</evidence>
<evidence type="ECO:0000256" key="1">
    <source>
        <dbReference type="ARBA" id="ARBA00007472"/>
    </source>
</evidence>
<dbReference type="RefSeq" id="XP_025601211.1">
    <property type="nucleotide sequence ID" value="XM_025741472.1"/>
</dbReference>
<dbReference type="GO" id="GO:0007007">
    <property type="term" value="P:inner mitochondrial membrane organization"/>
    <property type="evidence" value="ECO:0007669"/>
    <property type="project" value="TreeGrafter"/>
</dbReference>
<evidence type="ECO:0000256" key="5">
    <source>
        <dbReference type="ARBA" id="ARBA00022989"/>
    </source>
</evidence>
<comment type="similarity">
    <text evidence="1 10">Belongs to the SHE9 family.</text>
</comment>
<dbReference type="PANTHER" id="PTHR31961">
    <property type="entry name" value="SENSITIVE TO HIGH EXPRESSION PROTEIN 9, MITOCHONDRIAL"/>
    <property type="match status" value="1"/>
</dbReference>
<keyword evidence="7 10" id="KW-0496">Mitochondrion</keyword>
<sequence length="418" mass="45165">MPPAPSLVRSRALLVAGTSPAAASLRLMRAQTPLRRTLPAVRQLSASSSRRAEPSEAEKGQPGDAPDVAKAGSAETKPSASPAEGSSAAGSSSPSGSQAPSKGDSPQRRADLRAAALRASLQARLDELRPRVMNSLQTLLGRWNEVSGYEEVEKLKRGVEEAEKRLSALRTTQQAAQASHRATVSQRSTTQRTLNDLLSRKATWTSADLSSYTTLLQAEHAESGSEREAAAAAEQAERELERAWDDVVRRTLERYHEEWRWSERGRTAGTYISAGVVGLNVLLFITAILLVEPYKRRKLAETFEKRLLQGEAASQAVLQEVLERFEERMTGIESSIRGVEAGVEGLCAMAGVREDPPPPVAPVEPIEPQAPTPLDELLDEAARKRERRERQTHLAMAASVGFALGAGLLAMVSAAWSG</sequence>
<evidence type="ECO:0000256" key="6">
    <source>
        <dbReference type="ARBA" id="ARBA00023054"/>
    </source>
</evidence>
<evidence type="ECO:0000256" key="3">
    <source>
        <dbReference type="ARBA" id="ARBA00022792"/>
    </source>
</evidence>
<keyword evidence="14" id="KW-1185">Reference proteome</keyword>
<comment type="subcellular location">
    <subcellularLocation>
        <location evidence="10">Mitochondrion inner membrane</location>
        <topology evidence="10">Multi-pass membrane protein</topology>
    </subcellularLocation>
</comment>
<keyword evidence="4 10" id="KW-0809">Transit peptide</keyword>
<accession>A0A316ZIZ3</accession>
<evidence type="ECO:0000313" key="14">
    <source>
        <dbReference type="Proteomes" id="UP000245946"/>
    </source>
</evidence>
<evidence type="ECO:0000256" key="12">
    <source>
        <dbReference type="SAM" id="MobiDB-lite"/>
    </source>
</evidence>
<dbReference type="OrthoDB" id="5595506at2759"/>